<dbReference type="InterPro" id="IPR011990">
    <property type="entry name" value="TPR-like_helical_dom_sf"/>
</dbReference>
<evidence type="ECO:0000313" key="10">
    <source>
        <dbReference type="Proteomes" id="UP000190367"/>
    </source>
</evidence>
<evidence type="ECO:0000313" key="9">
    <source>
        <dbReference type="EMBL" id="SJZ76273.1"/>
    </source>
</evidence>
<gene>
    <name evidence="9" type="ORF">SAMN04488128_1011510</name>
</gene>
<dbReference type="PROSITE" id="PS51257">
    <property type="entry name" value="PROKAR_LIPOPROTEIN"/>
    <property type="match status" value="1"/>
</dbReference>
<sequence length="499" mass="55973">MMMKRMGITMLLLAAGAFSGCNKLLEIEPHGRQTTATFFTTPATARQGLIAAYKALQSNYRTGYPGYVRWVFGDVCSDDARANGGDNPDMIQVEFFTANATNPFYENAWSTLYQGIHAANIVIEKAPGVKGMDDATKKVYVAEGKFLRAYYYFNLVQIFGGVPLMVKETLTDYNIPRNSKEEIWQQIESDLLDAEPALPEKSAQEKADYGRATKGAAQALLARVYLMQNKFAETETWTKKIIDSKQYSLDPVYYHNFTIDGEYGVEPIFEINFQYDARFYDEEGSGDGDGRTRGPLSYGWCYDNPTQDLVDAFEPGDPRKKATVYKTGDVLPDGTIGNTGTSATGYLCTKYLILKNEMPDQPKSSGKDQIVFRLGHILLWYAEAANENGHGQEALQALNQVRARAREGNAQILPDVTTTEKDKLRQAIWQEQRVEYATEVFRFYDLVRTKRAAKVLNDFAKKYNSLKGASFKEGVNEIFPIPQSQINLSQGVLTQNPGF</sequence>
<evidence type="ECO:0000256" key="4">
    <source>
        <dbReference type="ARBA" id="ARBA00023136"/>
    </source>
</evidence>
<dbReference type="STRING" id="634771.SAMN04488128_1011510"/>
<dbReference type="AlphaFoldDB" id="A0A1T4NB12"/>
<feature type="signal peptide" evidence="6">
    <location>
        <begin position="1"/>
        <end position="19"/>
    </location>
</feature>
<evidence type="ECO:0000256" key="1">
    <source>
        <dbReference type="ARBA" id="ARBA00004442"/>
    </source>
</evidence>
<feature type="domain" description="SusD-like N-terminal" evidence="8">
    <location>
        <begin position="99"/>
        <end position="226"/>
    </location>
</feature>
<dbReference type="Pfam" id="PF07980">
    <property type="entry name" value="SusD_RagB"/>
    <property type="match status" value="1"/>
</dbReference>
<comment type="similarity">
    <text evidence="2">Belongs to the SusD family.</text>
</comment>
<dbReference type="Proteomes" id="UP000190367">
    <property type="component" value="Unassembled WGS sequence"/>
</dbReference>
<keyword evidence="3 6" id="KW-0732">Signal</keyword>
<dbReference type="InterPro" id="IPR012944">
    <property type="entry name" value="SusD_RagB_dom"/>
</dbReference>
<dbReference type="GO" id="GO:0009279">
    <property type="term" value="C:cell outer membrane"/>
    <property type="evidence" value="ECO:0007669"/>
    <property type="project" value="UniProtKB-SubCell"/>
</dbReference>
<dbReference type="RefSeq" id="WP_078668109.1">
    <property type="nucleotide sequence ID" value="NZ_FUWZ01000001.1"/>
</dbReference>
<dbReference type="Pfam" id="PF14322">
    <property type="entry name" value="SusD-like_3"/>
    <property type="match status" value="1"/>
</dbReference>
<dbReference type="SUPFAM" id="SSF48452">
    <property type="entry name" value="TPR-like"/>
    <property type="match status" value="1"/>
</dbReference>
<keyword evidence="4" id="KW-0472">Membrane</keyword>
<organism evidence="9 10">
    <name type="scientific">Chitinophaga eiseniae</name>
    <dbReference type="NCBI Taxonomy" id="634771"/>
    <lineage>
        <taxon>Bacteria</taxon>
        <taxon>Pseudomonadati</taxon>
        <taxon>Bacteroidota</taxon>
        <taxon>Chitinophagia</taxon>
        <taxon>Chitinophagales</taxon>
        <taxon>Chitinophagaceae</taxon>
        <taxon>Chitinophaga</taxon>
    </lineage>
</organism>
<feature type="domain" description="RagB/SusD" evidence="7">
    <location>
        <begin position="266"/>
        <end position="499"/>
    </location>
</feature>
<evidence type="ECO:0000256" key="5">
    <source>
        <dbReference type="ARBA" id="ARBA00023237"/>
    </source>
</evidence>
<dbReference type="EMBL" id="FUWZ01000001">
    <property type="protein sequence ID" value="SJZ76273.1"/>
    <property type="molecule type" value="Genomic_DNA"/>
</dbReference>
<evidence type="ECO:0000256" key="3">
    <source>
        <dbReference type="ARBA" id="ARBA00022729"/>
    </source>
</evidence>
<proteinExistence type="inferred from homology"/>
<feature type="chain" id="PRO_5013273063" evidence="6">
    <location>
        <begin position="20"/>
        <end position="499"/>
    </location>
</feature>
<evidence type="ECO:0000259" key="8">
    <source>
        <dbReference type="Pfam" id="PF14322"/>
    </source>
</evidence>
<evidence type="ECO:0000256" key="6">
    <source>
        <dbReference type="SAM" id="SignalP"/>
    </source>
</evidence>
<evidence type="ECO:0000259" key="7">
    <source>
        <dbReference type="Pfam" id="PF07980"/>
    </source>
</evidence>
<keyword evidence="5" id="KW-0998">Cell outer membrane</keyword>
<evidence type="ECO:0000256" key="2">
    <source>
        <dbReference type="ARBA" id="ARBA00006275"/>
    </source>
</evidence>
<accession>A0A1T4NB12</accession>
<dbReference type="InterPro" id="IPR033985">
    <property type="entry name" value="SusD-like_N"/>
</dbReference>
<name>A0A1T4NB12_9BACT</name>
<keyword evidence="10" id="KW-1185">Reference proteome</keyword>
<protein>
    <submittedName>
        <fullName evidence="9">Starch-binding associating with outer membrane</fullName>
    </submittedName>
</protein>
<comment type="subcellular location">
    <subcellularLocation>
        <location evidence="1">Cell outer membrane</location>
    </subcellularLocation>
</comment>
<dbReference type="OrthoDB" id="993981at2"/>
<dbReference type="Gene3D" id="1.25.40.390">
    <property type="match status" value="1"/>
</dbReference>
<reference evidence="10" key="1">
    <citation type="submission" date="2017-02" db="EMBL/GenBank/DDBJ databases">
        <authorList>
            <person name="Varghese N."/>
            <person name="Submissions S."/>
        </authorList>
    </citation>
    <scope>NUCLEOTIDE SEQUENCE [LARGE SCALE GENOMIC DNA]</scope>
    <source>
        <strain evidence="10">DSM 22224</strain>
    </source>
</reference>
<dbReference type="CDD" id="cd08977">
    <property type="entry name" value="SusD"/>
    <property type="match status" value="1"/>
</dbReference>